<evidence type="ECO:0000313" key="7">
    <source>
        <dbReference type="Proteomes" id="UP000559256"/>
    </source>
</evidence>
<dbReference type="InterPro" id="IPR008733">
    <property type="entry name" value="PEX11"/>
</dbReference>
<comment type="caution">
    <text evidence="6">The sequence shown here is derived from an EMBL/GenBank/DDBJ whole genome shotgun (WGS) entry which is preliminary data.</text>
</comment>
<sequence>MSLSKPSPPTGSLVPNLSSLLSSEFLDHLVRYLGTWSGTDKLFTIVQFSLKLLVPVLNLRARFQYRAGMKGTPSSDAASRLGKFASTISDSRTLWRFWGLFPIIQWLISLERNPHPTKDMLHIERIQAWSMMGFYPLEHLSYLVSHDIIPSQLSSLSLNAGTLGMWSARFWATYVILQIVHLREDRKLLQARTRNYRRAKRNSLVSGEEGEIQKSWDAYWNEVVINAVNLPLALHWSSKKGFIKSEVLLSILNLVAAIASFRSGWRATARPAPSTDDFPEPLEPVDPATTTGYDVSD</sequence>
<dbReference type="EMBL" id="JAACJM010000003">
    <property type="protein sequence ID" value="KAF5373879.1"/>
    <property type="molecule type" value="Genomic_DNA"/>
</dbReference>
<evidence type="ECO:0000256" key="1">
    <source>
        <dbReference type="ARBA" id="ARBA00022593"/>
    </source>
</evidence>
<gene>
    <name evidence="6" type="ORF">D9758_000634</name>
</gene>
<feature type="region of interest" description="Disordered" evidence="5">
    <location>
        <begin position="270"/>
        <end position="297"/>
    </location>
</feature>
<comment type="subcellular location">
    <subcellularLocation>
        <location evidence="4">Peroxisome membrane</location>
    </subcellularLocation>
</comment>
<dbReference type="OrthoDB" id="10005898at2759"/>
<keyword evidence="2" id="KW-0472">Membrane</keyword>
<organism evidence="6 7">
    <name type="scientific">Tetrapyrgos nigripes</name>
    <dbReference type="NCBI Taxonomy" id="182062"/>
    <lineage>
        <taxon>Eukaryota</taxon>
        <taxon>Fungi</taxon>
        <taxon>Dikarya</taxon>
        <taxon>Basidiomycota</taxon>
        <taxon>Agaricomycotina</taxon>
        <taxon>Agaricomycetes</taxon>
        <taxon>Agaricomycetidae</taxon>
        <taxon>Agaricales</taxon>
        <taxon>Marasmiineae</taxon>
        <taxon>Marasmiaceae</taxon>
        <taxon>Tetrapyrgos</taxon>
    </lineage>
</organism>
<name>A0A8H5GZ25_9AGAR</name>
<keyword evidence="3" id="KW-0576">Peroxisome</keyword>
<evidence type="ECO:0000256" key="4">
    <source>
        <dbReference type="ARBA" id="ARBA00046271"/>
    </source>
</evidence>
<dbReference type="GO" id="GO:0005778">
    <property type="term" value="C:peroxisomal membrane"/>
    <property type="evidence" value="ECO:0007669"/>
    <property type="project" value="UniProtKB-SubCell"/>
</dbReference>
<accession>A0A8H5GZ25</accession>
<keyword evidence="1" id="KW-0962">Peroxisome biogenesis</keyword>
<keyword evidence="7" id="KW-1185">Reference proteome</keyword>
<dbReference type="AlphaFoldDB" id="A0A8H5GZ25"/>
<dbReference type="Proteomes" id="UP000559256">
    <property type="component" value="Unassembled WGS sequence"/>
</dbReference>
<dbReference type="PANTHER" id="PTHR12652:SF25">
    <property type="entry name" value="MICROBODY (PEROXISOME) PROLIFERATION PROTEIN PEROXIN 11C (EUROFUNG)"/>
    <property type="match status" value="1"/>
</dbReference>
<dbReference type="PANTHER" id="PTHR12652">
    <property type="entry name" value="PEROXISOMAL BIOGENESIS FACTOR 11"/>
    <property type="match status" value="1"/>
</dbReference>
<dbReference type="Pfam" id="PF05648">
    <property type="entry name" value="PEX11"/>
    <property type="match status" value="1"/>
</dbReference>
<evidence type="ECO:0000313" key="6">
    <source>
        <dbReference type="EMBL" id="KAF5373879.1"/>
    </source>
</evidence>
<evidence type="ECO:0000256" key="3">
    <source>
        <dbReference type="ARBA" id="ARBA00023140"/>
    </source>
</evidence>
<proteinExistence type="predicted"/>
<evidence type="ECO:0000256" key="5">
    <source>
        <dbReference type="SAM" id="MobiDB-lite"/>
    </source>
</evidence>
<protein>
    <submittedName>
        <fullName evidence="6">Uncharacterized protein</fullName>
    </submittedName>
</protein>
<reference evidence="6 7" key="1">
    <citation type="journal article" date="2020" name="ISME J.">
        <title>Uncovering the hidden diversity of litter-decomposition mechanisms in mushroom-forming fungi.</title>
        <authorList>
            <person name="Floudas D."/>
            <person name="Bentzer J."/>
            <person name="Ahren D."/>
            <person name="Johansson T."/>
            <person name="Persson P."/>
            <person name="Tunlid A."/>
        </authorList>
    </citation>
    <scope>NUCLEOTIDE SEQUENCE [LARGE SCALE GENOMIC DNA]</scope>
    <source>
        <strain evidence="6 7">CBS 291.85</strain>
    </source>
</reference>
<feature type="compositionally biased region" description="Polar residues" evidence="5">
    <location>
        <begin position="288"/>
        <end position="297"/>
    </location>
</feature>
<evidence type="ECO:0000256" key="2">
    <source>
        <dbReference type="ARBA" id="ARBA00023136"/>
    </source>
</evidence>
<dbReference type="GO" id="GO:0016559">
    <property type="term" value="P:peroxisome fission"/>
    <property type="evidence" value="ECO:0007669"/>
    <property type="project" value="InterPro"/>
</dbReference>